<dbReference type="OrthoDB" id="8926395at2"/>
<feature type="region of interest" description="Disordered" evidence="1">
    <location>
        <begin position="54"/>
        <end position="88"/>
    </location>
</feature>
<dbReference type="EMBL" id="JAEDXG010000035">
    <property type="protein sequence ID" value="MBH9700633.1"/>
    <property type="molecule type" value="Genomic_DNA"/>
</dbReference>
<evidence type="ECO:0000313" key="4">
    <source>
        <dbReference type="Proteomes" id="UP000645612"/>
    </source>
</evidence>
<dbReference type="AlphaFoldDB" id="A0A8I1APG1"/>
<reference evidence="3" key="1">
    <citation type="submission" date="2020-12" db="EMBL/GenBank/DDBJ databases">
        <title>Burkholderia cepacia complex in Mexico.</title>
        <authorList>
            <person name="Estrada P."/>
        </authorList>
    </citation>
    <scope>NUCLEOTIDE SEQUENCE</scope>
    <source>
        <strain evidence="3">871</strain>
    </source>
</reference>
<name>A0A8I1APG1_BURCE</name>
<feature type="compositionally biased region" description="Basic and acidic residues" evidence="1">
    <location>
        <begin position="57"/>
        <end position="69"/>
    </location>
</feature>
<evidence type="ECO:0000256" key="1">
    <source>
        <dbReference type="SAM" id="MobiDB-lite"/>
    </source>
</evidence>
<feature type="chain" id="PRO_5034432533" description="Lipoprotein" evidence="2">
    <location>
        <begin position="28"/>
        <end position="88"/>
    </location>
</feature>
<protein>
    <recommendedName>
        <fullName evidence="5">Lipoprotein</fullName>
    </recommendedName>
</protein>
<keyword evidence="2" id="KW-0732">Signal</keyword>
<dbReference type="Proteomes" id="UP000645612">
    <property type="component" value="Unassembled WGS sequence"/>
</dbReference>
<feature type="signal peptide" evidence="2">
    <location>
        <begin position="1"/>
        <end position="27"/>
    </location>
</feature>
<sequence length="88" mass="9253">MKSPLKLAVACAAILSATALMSPVCNAGASGASASHKRVEPPPRAAVVTEIVPGVAEEEKRNAEREHGRGPNFNEGKHRRANGDIQRD</sequence>
<evidence type="ECO:0008006" key="5">
    <source>
        <dbReference type="Google" id="ProtNLM"/>
    </source>
</evidence>
<dbReference type="RefSeq" id="WP_124923071.1">
    <property type="nucleotide sequence ID" value="NZ_CADDZZ010000003.1"/>
</dbReference>
<gene>
    <name evidence="3" type="ORF">JAO13_29745</name>
</gene>
<comment type="caution">
    <text evidence="3">The sequence shown here is derived from an EMBL/GenBank/DDBJ whole genome shotgun (WGS) entry which is preliminary data.</text>
</comment>
<accession>A0A8I1APG1</accession>
<proteinExistence type="predicted"/>
<organism evidence="3 4">
    <name type="scientific">Burkholderia cepacia</name>
    <name type="common">Pseudomonas cepacia</name>
    <dbReference type="NCBI Taxonomy" id="292"/>
    <lineage>
        <taxon>Bacteria</taxon>
        <taxon>Pseudomonadati</taxon>
        <taxon>Pseudomonadota</taxon>
        <taxon>Betaproteobacteria</taxon>
        <taxon>Burkholderiales</taxon>
        <taxon>Burkholderiaceae</taxon>
        <taxon>Burkholderia</taxon>
        <taxon>Burkholderia cepacia complex</taxon>
    </lineage>
</organism>
<evidence type="ECO:0000256" key="2">
    <source>
        <dbReference type="SAM" id="SignalP"/>
    </source>
</evidence>
<evidence type="ECO:0000313" key="3">
    <source>
        <dbReference type="EMBL" id="MBH9700633.1"/>
    </source>
</evidence>